<name>A0A0G0ZBM8_9BACT</name>
<evidence type="ECO:0000313" key="8">
    <source>
        <dbReference type="Proteomes" id="UP000034320"/>
    </source>
</evidence>
<evidence type="ECO:0000256" key="4">
    <source>
        <dbReference type="ARBA" id="ARBA00022984"/>
    </source>
</evidence>
<dbReference type="InterPro" id="IPR016181">
    <property type="entry name" value="Acyl_CoA_acyltransferase"/>
</dbReference>
<evidence type="ECO:0000256" key="1">
    <source>
        <dbReference type="ARBA" id="ARBA00009943"/>
    </source>
</evidence>
<dbReference type="InterPro" id="IPR050644">
    <property type="entry name" value="PG_Glycine_Bridge_Synth"/>
</dbReference>
<dbReference type="Gene3D" id="3.40.630.30">
    <property type="match status" value="1"/>
</dbReference>
<comment type="similarity">
    <text evidence="1">Belongs to the FemABX family.</text>
</comment>
<gene>
    <name evidence="7" type="ORF">UV09_C0023G0028</name>
</gene>
<accession>A0A0G0ZBM8</accession>
<evidence type="ECO:0000256" key="2">
    <source>
        <dbReference type="ARBA" id="ARBA00022679"/>
    </source>
</evidence>
<evidence type="ECO:0000256" key="6">
    <source>
        <dbReference type="ARBA" id="ARBA00023316"/>
    </source>
</evidence>
<sequence>MKKNPAKDIRQSLEFASFMEDIGWQTVPFQNRLVYLRRFPFIGNFAKCPRPDPPLSLEELTAFIKENRIFRFKISPNLPVHSAIYRQEKNELIKYKFLADSDPYNPTTTILVNLTRNEDTIFNSFTPAKRRAVRRALKNEIRIKLSGNIESFIKIRRQQFSPMGFLISGEMKMLMRNFYPEKADLLLAESKKGKAIAGILLLYHNSVAYYWYAAALPEGKKLCAPTLLVWEAIKRAKKRGAKILDFEGIYDERFPRASQSWRGFTKFKEGFSDQKAVLMENFSLASYNFPARFRS</sequence>
<keyword evidence="2" id="KW-0808">Transferase</keyword>
<dbReference type="InterPro" id="IPR003447">
    <property type="entry name" value="FEMABX"/>
</dbReference>
<dbReference type="GO" id="GO:0009252">
    <property type="term" value="P:peptidoglycan biosynthetic process"/>
    <property type="evidence" value="ECO:0007669"/>
    <property type="project" value="UniProtKB-KW"/>
</dbReference>
<organism evidence="7 8">
    <name type="scientific">Candidatus Gottesmanbacteria bacterium GW2011_GWA2_42_18</name>
    <dbReference type="NCBI Taxonomy" id="1618442"/>
    <lineage>
        <taxon>Bacteria</taxon>
        <taxon>Candidatus Gottesmaniibacteriota</taxon>
    </lineage>
</organism>
<evidence type="ECO:0000256" key="3">
    <source>
        <dbReference type="ARBA" id="ARBA00022960"/>
    </source>
</evidence>
<reference evidence="7 8" key="1">
    <citation type="journal article" date="2015" name="Nature">
        <title>rRNA introns, odd ribosomes, and small enigmatic genomes across a large radiation of phyla.</title>
        <authorList>
            <person name="Brown C.T."/>
            <person name="Hug L.A."/>
            <person name="Thomas B.C."/>
            <person name="Sharon I."/>
            <person name="Castelle C.J."/>
            <person name="Singh A."/>
            <person name="Wilkins M.J."/>
            <person name="Williams K.H."/>
            <person name="Banfield J.F."/>
        </authorList>
    </citation>
    <scope>NUCLEOTIDE SEQUENCE [LARGE SCALE GENOMIC DNA]</scope>
</reference>
<dbReference type="GO" id="GO:0008360">
    <property type="term" value="P:regulation of cell shape"/>
    <property type="evidence" value="ECO:0007669"/>
    <property type="project" value="UniProtKB-KW"/>
</dbReference>
<dbReference type="AlphaFoldDB" id="A0A0G0ZBM8"/>
<dbReference type="EMBL" id="LCDD01000023">
    <property type="protein sequence ID" value="KKS46074.1"/>
    <property type="molecule type" value="Genomic_DNA"/>
</dbReference>
<keyword evidence="6" id="KW-0961">Cell wall biogenesis/degradation</keyword>
<keyword evidence="4" id="KW-0573">Peptidoglycan synthesis</keyword>
<keyword evidence="3" id="KW-0133">Cell shape</keyword>
<dbReference type="PANTHER" id="PTHR36174:SF1">
    <property type="entry name" value="LIPID II:GLYCINE GLYCYLTRANSFERASE"/>
    <property type="match status" value="1"/>
</dbReference>
<evidence type="ECO:0000313" key="7">
    <source>
        <dbReference type="EMBL" id="KKS46074.1"/>
    </source>
</evidence>
<evidence type="ECO:0000256" key="5">
    <source>
        <dbReference type="ARBA" id="ARBA00023315"/>
    </source>
</evidence>
<dbReference type="GO" id="GO:0071555">
    <property type="term" value="P:cell wall organization"/>
    <property type="evidence" value="ECO:0007669"/>
    <property type="project" value="UniProtKB-KW"/>
</dbReference>
<dbReference type="PANTHER" id="PTHR36174">
    <property type="entry name" value="LIPID II:GLYCINE GLYCYLTRANSFERASE"/>
    <property type="match status" value="1"/>
</dbReference>
<keyword evidence="5" id="KW-0012">Acyltransferase</keyword>
<dbReference type="PROSITE" id="PS51191">
    <property type="entry name" value="FEMABX"/>
    <property type="match status" value="1"/>
</dbReference>
<dbReference type="Pfam" id="PF02388">
    <property type="entry name" value="FemAB"/>
    <property type="match status" value="1"/>
</dbReference>
<protein>
    <submittedName>
        <fullName evidence="7">Methicillin resistance protein</fullName>
    </submittedName>
</protein>
<dbReference type="Proteomes" id="UP000034320">
    <property type="component" value="Unassembled WGS sequence"/>
</dbReference>
<comment type="caution">
    <text evidence="7">The sequence shown here is derived from an EMBL/GenBank/DDBJ whole genome shotgun (WGS) entry which is preliminary data.</text>
</comment>
<proteinExistence type="inferred from homology"/>
<dbReference type="SUPFAM" id="SSF55729">
    <property type="entry name" value="Acyl-CoA N-acyltransferases (Nat)"/>
    <property type="match status" value="1"/>
</dbReference>
<dbReference type="GO" id="GO:0016755">
    <property type="term" value="F:aminoacyltransferase activity"/>
    <property type="evidence" value="ECO:0007669"/>
    <property type="project" value="InterPro"/>
</dbReference>